<gene>
    <name evidence="1" type="ORF">C5N92_08540</name>
</gene>
<dbReference type="OrthoDB" id="838646at2"/>
<reference evidence="2" key="1">
    <citation type="submission" date="2018-02" db="EMBL/GenBank/DDBJ databases">
        <title>Glaesserella australis sp. nov., isolated from the lungs of pigs.</title>
        <authorList>
            <person name="Turni C."/>
            <person name="Christensen H."/>
        </authorList>
    </citation>
    <scope>NUCLEOTIDE SEQUENCE [LARGE SCALE GENOMIC DNA]</scope>
    <source>
        <strain evidence="2">HS4635</strain>
    </source>
</reference>
<name>A0A328BX04_9PAST</name>
<dbReference type="RefSeq" id="WP_111750438.1">
    <property type="nucleotide sequence ID" value="NZ_PTPX01000017.1"/>
</dbReference>
<protein>
    <submittedName>
        <fullName evidence="1">Polyketide cyclase</fullName>
    </submittedName>
</protein>
<dbReference type="SUPFAM" id="SSF55961">
    <property type="entry name" value="Bet v1-like"/>
    <property type="match status" value="1"/>
</dbReference>
<sequence length="175" mass="19334">MTTYSQPAIIWPAKYTPGETDNYVSNEVIVKNLSVADVLPYLVDTKAWGTYYQNAENIVVGDGSTSQLSANANFVFDTFGFHVTCKVEEFDISENGSLVRLAWSGTFGEGEDFSDVYHAWILEDLPNNRVRVLTEESQIGKLAKGLAETVPNPMVNGHQAWLDGLTKAAKNKTSY</sequence>
<accession>A0A328BX04</accession>
<dbReference type="InterPro" id="IPR023393">
    <property type="entry name" value="START-like_dom_sf"/>
</dbReference>
<dbReference type="Gene3D" id="3.30.530.20">
    <property type="match status" value="1"/>
</dbReference>
<proteinExistence type="predicted"/>
<dbReference type="Proteomes" id="UP000248689">
    <property type="component" value="Unassembled WGS sequence"/>
</dbReference>
<keyword evidence="2" id="KW-1185">Reference proteome</keyword>
<organism evidence="1 2">
    <name type="scientific">Glaesserella australis</name>
    <dbReference type="NCBI Taxonomy" id="2094024"/>
    <lineage>
        <taxon>Bacteria</taxon>
        <taxon>Pseudomonadati</taxon>
        <taxon>Pseudomonadota</taxon>
        <taxon>Gammaproteobacteria</taxon>
        <taxon>Pasteurellales</taxon>
        <taxon>Pasteurellaceae</taxon>
        <taxon>Glaesserella</taxon>
    </lineage>
</organism>
<evidence type="ECO:0000313" key="1">
    <source>
        <dbReference type="EMBL" id="RAL18261.1"/>
    </source>
</evidence>
<dbReference type="EMBL" id="PTPX01000017">
    <property type="protein sequence ID" value="RAL18261.1"/>
    <property type="molecule type" value="Genomic_DNA"/>
</dbReference>
<dbReference type="AlphaFoldDB" id="A0A328BX04"/>
<comment type="caution">
    <text evidence="1">The sequence shown here is derived from an EMBL/GenBank/DDBJ whole genome shotgun (WGS) entry which is preliminary data.</text>
</comment>
<evidence type="ECO:0000313" key="2">
    <source>
        <dbReference type="Proteomes" id="UP000248689"/>
    </source>
</evidence>